<protein>
    <submittedName>
        <fullName evidence="4">Uncharacterized protein</fullName>
    </submittedName>
</protein>
<evidence type="ECO:0000256" key="1">
    <source>
        <dbReference type="SAM" id="MobiDB-lite"/>
    </source>
</evidence>
<dbReference type="STRING" id="1353009.A0A1Y2IE02"/>
<evidence type="ECO:0000259" key="3">
    <source>
        <dbReference type="Pfam" id="PF26640"/>
    </source>
</evidence>
<organism evidence="4 5">
    <name type="scientific">Trametes coccinea (strain BRFM310)</name>
    <name type="common">Pycnoporus coccineus</name>
    <dbReference type="NCBI Taxonomy" id="1353009"/>
    <lineage>
        <taxon>Eukaryota</taxon>
        <taxon>Fungi</taxon>
        <taxon>Dikarya</taxon>
        <taxon>Basidiomycota</taxon>
        <taxon>Agaricomycotina</taxon>
        <taxon>Agaricomycetes</taxon>
        <taxon>Polyporales</taxon>
        <taxon>Polyporaceae</taxon>
        <taxon>Trametes</taxon>
    </lineage>
</organism>
<dbReference type="Pfam" id="PF06985">
    <property type="entry name" value="HET"/>
    <property type="match status" value="1"/>
</dbReference>
<dbReference type="PANTHER" id="PTHR10622:SF10">
    <property type="entry name" value="HET DOMAIN-CONTAINING PROTEIN"/>
    <property type="match status" value="1"/>
</dbReference>
<evidence type="ECO:0000259" key="2">
    <source>
        <dbReference type="Pfam" id="PF06985"/>
    </source>
</evidence>
<feature type="domain" description="DUF8212" evidence="3">
    <location>
        <begin position="262"/>
        <end position="410"/>
    </location>
</feature>
<feature type="region of interest" description="Disordered" evidence="1">
    <location>
        <begin position="751"/>
        <end position="779"/>
    </location>
</feature>
<evidence type="ECO:0000313" key="5">
    <source>
        <dbReference type="Proteomes" id="UP000193067"/>
    </source>
</evidence>
<dbReference type="PANTHER" id="PTHR10622">
    <property type="entry name" value="HET DOMAIN-CONTAINING PROTEIN"/>
    <property type="match status" value="1"/>
</dbReference>
<reference evidence="4 5" key="1">
    <citation type="journal article" date="2015" name="Biotechnol. Biofuels">
        <title>Enhanced degradation of softwood versus hardwood by the white-rot fungus Pycnoporus coccineus.</title>
        <authorList>
            <person name="Couturier M."/>
            <person name="Navarro D."/>
            <person name="Chevret D."/>
            <person name="Henrissat B."/>
            <person name="Piumi F."/>
            <person name="Ruiz-Duenas F.J."/>
            <person name="Martinez A.T."/>
            <person name="Grigoriev I.V."/>
            <person name="Riley R."/>
            <person name="Lipzen A."/>
            <person name="Berrin J.G."/>
            <person name="Master E.R."/>
            <person name="Rosso M.N."/>
        </authorList>
    </citation>
    <scope>NUCLEOTIDE SEQUENCE [LARGE SCALE GENOMIC DNA]</scope>
    <source>
        <strain evidence="4 5">BRFM310</strain>
    </source>
</reference>
<sequence length="779" mass="85970">MPRFLCTKTGQFIWIAKPREVCYAILSHTWRPREEGGEQSYQEVLKIQAAAAEELRGTTKGPQTAPSDPYPGQDAIPTPLPSILSRPELSQKIRSFCAVARNAGYDLAWADSCCIDQSSSAELSEAINSMYEWYRAADVCYAYLADVSDDDKPTLPGSQFRGSRWHTRGWTLQELVAPRRVVFLSCSWRVIGTKFGLAVVLQEITGVHLPILLNNDTVRRASVAQRMSWAADRETTRVEDIAYCLLGLFGVYMAPIYGEGRNAFLRLQEEIVKTVQDHTIFAWGTHVNLSVEADSSDILVAPDEDSVGRVQSGVALLASSPRAFKNASNIVEAVISDVADLAGAPMESFLWTTQCVFTPNGITLTLPCVSVSRWPTRTLARATLDIFPSHKYSHLAFLQCRVQDGPFICLPILSPAGVYSSCTVHYPLAYVRRTYKSTEWLTDSRFRTIRLTPDVIKVVQARQDLSSTVSNRSFLVHTHDGTSNTESFDMPWLGNLRAGMPSLSTSRRGDQGVVNEDRDIYILAPGCKEELQAFGFDIAVAASPYECHPASDVQAVAGYGHRFLATLSSAAAPFGEGHLEAVSTQYRLQIDFFCNNSGQIVWYLGYGVQHILEEPPRASSGPILDPSEDYFVDGGKGRPPRICEANVEVVWVSPPPSPLTTGRNRIVAGKLRAVIKDPACAASPFFARFIQVTAEFAPAEDLRARLEAGRPGGRYLVYVELSEPVARHGLSPTSYHQIGCTPWREALSMVIPDGDSTPTRRMSPEGDDEDRALEPVVRY</sequence>
<proteinExistence type="predicted"/>
<dbReference type="Proteomes" id="UP000193067">
    <property type="component" value="Unassembled WGS sequence"/>
</dbReference>
<evidence type="ECO:0000313" key="4">
    <source>
        <dbReference type="EMBL" id="OSC99316.1"/>
    </source>
</evidence>
<keyword evidence="5" id="KW-1185">Reference proteome</keyword>
<dbReference type="InterPro" id="IPR058525">
    <property type="entry name" value="DUF8212"/>
</dbReference>
<dbReference type="AlphaFoldDB" id="A0A1Y2IE02"/>
<dbReference type="OrthoDB" id="2752052at2759"/>
<dbReference type="InterPro" id="IPR010730">
    <property type="entry name" value="HET"/>
</dbReference>
<gene>
    <name evidence="4" type="ORF">PYCCODRAFT_1479994</name>
</gene>
<dbReference type="Pfam" id="PF26640">
    <property type="entry name" value="DUF8212"/>
    <property type="match status" value="1"/>
</dbReference>
<accession>A0A1Y2IE02</accession>
<name>A0A1Y2IE02_TRAC3</name>
<feature type="domain" description="Heterokaryon incompatibility" evidence="2">
    <location>
        <begin position="23"/>
        <end position="151"/>
    </location>
</feature>
<feature type="region of interest" description="Disordered" evidence="1">
    <location>
        <begin position="55"/>
        <end position="77"/>
    </location>
</feature>
<dbReference type="EMBL" id="KZ084129">
    <property type="protein sequence ID" value="OSC99316.1"/>
    <property type="molecule type" value="Genomic_DNA"/>
</dbReference>